<gene>
    <name evidence="1" type="ORF">PXEA_LOCUS32542</name>
</gene>
<organism evidence="1 2">
    <name type="scientific">Protopolystoma xenopodis</name>
    <dbReference type="NCBI Taxonomy" id="117903"/>
    <lineage>
        <taxon>Eukaryota</taxon>
        <taxon>Metazoa</taxon>
        <taxon>Spiralia</taxon>
        <taxon>Lophotrochozoa</taxon>
        <taxon>Platyhelminthes</taxon>
        <taxon>Monogenea</taxon>
        <taxon>Polyopisthocotylea</taxon>
        <taxon>Polystomatidea</taxon>
        <taxon>Polystomatidae</taxon>
        <taxon>Protopolystoma</taxon>
    </lineage>
</organism>
<sequence>MAKILSPEDFQKLQSMTDRKSRRISDLITKRQDDKLRRFGIIKQPKLKSVRPVEVVSEVTTFTDQHGDRKKVLNLSSIPLNPVTTVFLKKGLNFSIQHYRRLLGDILVEVSNITDKFPEETKREIEMELIPKILTLQEPTNKNRFVGMR</sequence>
<evidence type="ECO:0000313" key="1">
    <source>
        <dbReference type="EMBL" id="VEL39102.1"/>
    </source>
</evidence>
<accession>A0A3S5BB07</accession>
<dbReference type="EMBL" id="CAAALY010260098">
    <property type="protein sequence ID" value="VEL39102.1"/>
    <property type="molecule type" value="Genomic_DNA"/>
</dbReference>
<name>A0A3S5BB07_9PLAT</name>
<reference evidence="1" key="1">
    <citation type="submission" date="2018-11" db="EMBL/GenBank/DDBJ databases">
        <authorList>
            <consortium name="Pathogen Informatics"/>
        </authorList>
    </citation>
    <scope>NUCLEOTIDE SEQUENCE</scope>
</reference>
<evidence type="ECO:0000313" key="2">
    <source>
        <dbReference type="Proteomes" id="UP000784294"/>
    </source>
</evidence>
<comment type="caution">
    <text evidence="1">The sequence shown here is derived from an EMBL/GenBank/DDBJ whole genome shotgun (WGS) entry which is preliminary data.</text>
</comment>
<proteinExistence type="predicted"/>
<dbReference type="AlphaFoldDB" id="A0A3S5BB07"/>
<keyword evidence="2" id="KW-1185">Reference proteome</keyword>
<protein>
    <submittedName>
        <fullName evidence="1">Uncharacterized protein</fullName>
    </submittedName>
</protein>
<dbReference type="Proteomes" id="UP000784294">
    <property type="component" value="Unassembled WGS sequence"/>
</dbReference>